<sequence length="124" mass="13218">MPAGSKMDPSLAEVEPISNGGSVSGITYLRRGKKNPRKLCKALQLERGVRTCERNNSAGTKGSEGRGGGGAPGTGAEIPLQPMEKTMVRQAAPLQPLEDDSEADIHLQPTENPMPEQVDARRKL</sequence>
<protein>
    <submittedName>
        <fullName evidence="2">Acid sphingomyelinase-like phosphodiesterase 3b</fullName>
    </submittedName>
</protein>
<organism evidence="2 3">
    <name type="scientific">Grus japonensis</name>
    <name type="common">Japanese crane</name>
    <name type="synonym">Red-crowned crane</name>
    <dbReference type="NCBI Taxonomy" id="30415"/>
    <lineage>
        <taxon>Eukaryota</taxon>
        <taxon>Metazoa</taxon>
        <taxon>Chordata</taxon>
        <taxon>Craniata</taxon>
        <taxon>Vertebrata</taxon>
        <taxon>Euteleostomi</taxon>
        <taxon>Archelosauria</taxon>
        <taxon>Archosauria</taxon>
        <taxon>Dinosauria</taxon>
        <taxon>Saurischia</taxon>
        <taxon>Theropoda</taxon>
        <taxon>Coelurosauria</taxon>
        <taxon>Aves</taxon>
        <taxon>Neognathae</taxon>
        <taxon>Neoaves</taxon>
        <taxon>Gruiformes</taxon>
        <taxon>Gruidae</taxon>
        <taxon>Grus</taxon>
    </lineage>
</organism>
<proteinExistence type="predicted"/>
<name>A0ABC9XAZ1_GRUJA</name>
<accession>A0ABC9XAZ1</accession>
<gene>
    <name evidence="2" type="ORF">GRJ2_001935700</name>
</gene>
<dbReference type="AlphaFoldDB" id="A0ABC9XAZ1"/>
<dbReference type="Proteomes" id="UP001623348">
    <property type="component" value="Unassembled WGS sequence"/>
</dbReference>
<keyword evidence="3" id="KW-1185">Reference proteome</keyword>
<evidence type="ECO:0000313" key="2">
    <source>
        <dbReference type="EMBL" id="GAB0194704.1"/>
    </source>
</evidence>
<feature type="region of interest" description="Disordered" evidence="1">
    <location>
        <begin position="1"/>
        <end position="29"/>
    </location>
</feature>
<evidence type="ECO:0000256" key="1">
    <source>
        <dbReference type="SAM" id="MobiDB-lite"/>
    </source>
</evidence>
<reference evidence="2 3" key="1">
    <citation type="submission" date="2024-06" db="EMBL/GenBank/DDBJ databases">
        <title>The draft genome of Grus japonensis, version 3.</title>
        <authorList>
            <person name="Nabeshima K."/>
            <person name="Suzuki S."/>
            <person name="Onuma M."/>
        </authorList>
    </citation>
    <scope>NUCLEOTIDE SEQUENCE [LARGE SCALE GENOMIC DNA]</scope>
    <source>
        <strain evidence="2 3">451A</strain>
    </source>
</reference>
<feature type="region of interest" description="Disordered" evidence="1">
    <location>
        <begin position="53"/>
        <end position="124"/>
    </location>
</feature>
<dbReference type="EMBL" id="BAAFJT010000011">
    <property type="protein sequence ID" value="GAB0194704.1"/>
    <property type="molecule type" value="Genomic_DNA"/>
</dbReference>
<evidence type="ECO:0000313" key="3">
    <source>
        <dbReference type="Proteomes" id="UP001623348"/>
    </source>
</evidence>
<comment type="caution">
    <text evidence="2">The sequence shown here is derived from an EMBL/GenBank/DDBJ whole genome shotgun (WGS) entry which is preliminary data.</text>
</comment>